<dbReference type="OrthoDB" id="285308at2759"/>
<dbReference type="KEGG" id="ccp:CHC_T00005910001"/>
<dbReference type="PANTHER" id="PTHR21711:SF0">
    <property type="entry name" value="MITOCHONDRIAL INNER MEMBRANE PROTEASE ATP23 HOMOLOG"/>
    <property type="match status" value="1"/>
</dbReference>
<evidence type="ECO:0000256" key="1">
    <source>
        <dbReference type="ARBA" id="ARBA00009915"/>
    </source>
</evidence>
<dbReference type="STRING" id="2769.R7QGV8"/>
<protein>
    <recommendedName>
        <fullName evidence="6">Mitochondrial inner membrane protease ATP23</fullName>
        <ecNumber evidence="6">3.4.24.-</ecNumber>
    </recommendedName>
</protein>
<dbReference type="OMA" id="EAHQNCV"/>
<evidence type="ECO:0000256" key="2">
    <source>
        <dbReference type="ARBA" id="ARBA00022670"/>
    </source>
</evidence>
<organism evidence="7 8">
    <name type="scientific">Chondrus crispus</name>
    <name type="common">Carrageen Irish moss</name>
    <name type="synonym">Polymorpha crispa</name>
    <dbReference type="NCBI Taxonomy" id="2769"/>
    <lineage>
        <taxon>Eukaryota</taxon>
        <taxon>Rhodophyta</taxon>
        <taxon>Florideophyceae</taxon>
        <taxon>Rhodymeniophycidae</taxon>
        <taxon>Gigartinales</taxon>
        <taxon>Gigartinaceae</taxon>
        <taxon>Chondrus</taxon>
    </lineage>
</organism>
<dbReference type="PANTHER" id="PTHR21711">
    <property type="entry name" value="MITOCHONDRIAL INNER MEMBRANE PROTEASE"/>
    <property type="match status" value="1"/>
</dbReference>
<name>R7QGV8_CHOCR</name>
<dbReference type="EC" id="3.4.24.-" evidence="6"/>
<evidence type="ECO:0000256" key="5">
    <source>
        <dbReference type="ARBA" id="ARBA00023049"/>
    </source>
</evidence>
<keyword evidence="8" id="KW-1185">Reference proteome</keyword>
<reference evidence="8" key="1">
    <citation type="journal article" date="2013" name="Proc. Natl. Acad. Sci. U.S.A.">
        <title>Genome structure and metabolic features in the red seaweed Chondrus crispus shed light on evolution of the Archaeplastida.</title>
        <authorList>
            <person name="Collen J."/>
            <person name="Porcel B."/>
            <person name="Carre W."/>
            <person name="Ball S.G."/>
            <person name="Chaparro C."/>
            <person name="Tonon T."/>
            <person name="Barbeyron T."/>
            <person name="Michel G."/>
            <person name="Noel B."/>
            <person name="Valentin K."/>
            <person name="Elias M."/>
            <person name="Artiguenave F."/>
            <person name="Arun A."/>
            <person name="Aury J.M."/>
            <person name="Barbosa-Neto J.F."/>
            <person name="Bothwell J.H."/>
            <person name="Bouget F.Y."/>
            <person name="Brillet L."/>
            <person name="Cabello-Hurtado F."/>
            <person name="Capella-Gutierrez S."/>
            <person name="Charrier B."/>
            <person name="Cladiere L."/>
            <person name="Cock J.M."/>
            <person name="Coelho S.M."/>
            <person name="Colleoni C."/>
            <person name="Czjzek M."/>
            <person name="Da Silva C."/>
            <person name="Delage L."/>
            <person name="Denoeud F."/>
            <person name="Deschamps P."/>
            <person name="Dittami S.M."/>
            <person name="Gabaldon T."/>
            <person name="Gachon C.M."/>
            <person name="Groisillier A."/>
            <person name="Herve C."/>
            <person name="Jabbari K."/>
            <person name="Katinka M."/>
            <person name="Kloareg B."/>
            <person name="Kowalczyk N."/>
            <person name="Labadie K."/>
            <person name="Leblanc C."/>
            <person name="Lopez P.J."/>
            <person name="McLachlan D.H."/>
            <person name="Meslet-Cladiere L."/>
            <person name="Moustafa A."/>
            <person name="Nehr Z."/>
            <person name="Nyvall Collen P."/>
            <person name="Panaud O."/>
            <person name="Partensky F."/>
            <person name="Poulain J."/>
            <person name="Rensing S.A."/>
            <person name="Rousvoal S."/>
            <person name="Samson G."/>
            <person name="Symeonidi A."/>
            <person name="Weissenbach J."/>
            <person name="Zambounis A."/>
            <person name="Wincker P."/>
            <person name="Boyen C."/>
        </authorList>
    </citation>
    <scope>NUCLEOTIDE SEQUENCE [LARGE SCALE GENOMIC DNA]</scope>
    <source>
        <strain evidence="8">cv. Stackhouse</strain>
    </source>
</reference>
<dbReference type="GO" id="GO:0046872">
    <property type="term" value="F:metal ion binding"/>
    <property type="evidence" value="ECO:0007669"/>
    <property type="project" value="UniProtKB-KW"/>
</dbReference>
<dbReference type="GO" id="GO:0005739">
    <property type="term" value="C:mitochondrion"/>
    <property type="evidence" value="ECO:0007669"/>
    <property type="project" value="GOC"/>
</dbReference>
<gene>
    <name evidence="7" type="ORF">CHC_T00005910001</name>
</gene>
<keyword evidence="2 6" id="KW-0645">Protease</keyword>
<sequence>MTTPAADAAGAAELSRCEKFRDEAFSSNPAVRFMFKHLKRGGCELDRAKVECRRCDGQLAGGFQDDGGILLCSNHLTTQAHASNTLVHEAVHAFDACRAKVDWGNCVHHACSEIRAATLSGDCDFTREVLLRRNFGFAKQFQRCVKRRAELSVSLNPYCDPLETKLAVQEAWDSCFNDTAPFEKIP</sequence>
<dbReference type="AlphaFoldDB" id="R7QGV8"/>
<evidence type="ECO:0000256" key="3">
    <source>
        <dbReference type="ARBA" id="ARBA00022723"/>
    </source>
</evidence>
<keyword evidence="5 6" id="KW-0482">Metalloprotease</keyword>
<proteinExistence type="inferred from homology"/>
<dbReference type="EMBL" id="HG001865">
    <property type="protein sequence ID" value="CDF37757.1"/>
    <property type="molecule type" value="Genomic_DNA"/>
</dbReference>
<dbReference type="Proteomes" id="UP000012073">
    <property type="component" value="Unassembled WGS sequence"/>
</dbReference>
<dbReference type="RefSeq" id="XP_005717628.1">
    <property type="nucleotide sequence ID" value="XM_005717571.1"/>
</dbReference>
<dbReference type="GO" id="GO:0034982">
    <property type="term" value="P:mitochondrial protein processing"/>
    <property type="evidence" value="ECO:0007669"/>
    <property type="project" value="TreeGrafter"/>
</dbReference>
<keyword evidence="3 6" id="KW-0479">Metal-binding</keyword>
<comment type="similarity">
    <text evidence="1 6">Belongs to the peptidase M76 family.</text>
</comment>
<accession>R7QGV8</accession>
<keyword evidence="4 6" id="KW-0378">Hydrolase</keyword>
<dbReference type="InterPro" id="IPR019165">
    <property type="entry name" value="Peptidase_M76_ATP23"/>
</dbReference>
<dbReference type="PhylomeDB" id="R7QGV8"/>
<evidence type="ECO:0000313" key="8">
    <source>
        <dbReference type="Proteomes" id="UP000012073"/>
    </source>
</evidence>
<dbReference type="GO" id="GO:0033615">
    <property type="term" value="P:mitochondrial proton-transporting ATP synthase complex assembly"/>
    <property type="evidence" value="ECO:0007669"/>
    <property type="project" value="TreeGrafter"/>
</dbReference>
<dbReference type="Pfam" id="PF09768">
    <property type="entry name" value="Peptidase_M76"/>
    <property type="match status" value="1"/>
</dbReference>
<dbReference type="GeneID" id="17325341"/>
<evidence type="ECO:0000313" key="7">
    <source>
        <dbReference type="EMBL" id="CDF37757.1"/>
    </source>
</evidence>
<dbReference type="Gramene" id="CDF37757">
    <property type="protein sequence ID" value="CDF37757"/>
    <property type="gene ID" value="CHC_T00005910001"/>
</dbReference>
<evidence type="ECO:0000256" key="6">
    <source>
        <dbReference type="RuleBase" id="RU364057"/>
    </source>
</evidence>
<dbReference type="GO" id="GO:0004222">
    <property type="term" value="F:metalloendopeptidase activity"/>
    <property type="evidence" value="ECO:0007669"/>
    <property type="project" value="InterPro"/>
</dbReference>
<evidence type="ECO:0000256" key="4">
    <source>
        <dbReference type="ARBA" id="ARBA00022801"/>
    </source>
</evidence>